<organism evidence="2 3">
    <name type="scientific">Clostridium lentum</name>
    <dbReference type="NCBI Taxonomy" id="2763037"/>
    <lineage>
        <taxon>Bacteria</taxon>
        <taxon>Bacillati</taxon>
        <taxon>Bacillota</taxon>
        <taxon>Clostridia</taxon>
        <taxon>Eubacteriales</taxon>
        <taxon>Clostridiaceae</taxon>
        <taxon>Clostridium</taxon>
    </lineage>
</organism>
<dbReference type="AlphaFoldDB" id="A0A8I0A4X4"/>
<evidence type="ECO:0000256" key="1">
    <source>
        <dbReference type="SAM" id="Phobius"/>
    </source>
</evidence>
<sequence>MKRKIIQWLNIVVSPIIILIVYFSGHSILNDIILPCIDGILNPDIIQNISSTSAKIAVDTAILNLILNVIILKGLNLIKVTVNISNRDRTPQLFIPINREKTKIVEIKVQVDYKWNWIKKLIKILGGSVIEIYIPENINYQVKNKRDFNCDSLEDMNRPMYIALNLERALDIKESSKEMYLLLEVTAESEYLINKSIQTDFSIGSKVNIINKLIFIFMKFLFMDIVLDNHDIRGRNI</sequence>
<gene>
    <name evidence="2" type="ORF">H8R92_06545</name>
</gene>
<proteinExistence type="predicted"/>
<dbReference type="EMBL" id="JACOOQ010000009">
    <property type="protein sequence ID" value="MBC5640093.1"/>
    <property type="molecule type" value="Genomic_DNA"/>
</dbReference>
<reference evidence="2" key="1">
    <citation type="submission" date="2020-08" db="EMBL/GenBank/DDBJ databases">
        <title>Genome public.</title>
        <authorList>
            <person name="Liu C."/>
            <person name="Sun Q."/>
        </authorList>
    </citation>
    <scope>NUCLEOTIDE SEQUENCE</scope>
    <source>
        <strain evidence="2">NSJ-42</strain>
    </source>
</reference>
<keyword evidence="1" id="KW-0812">Transmembrane</keyword>
<keyword evidence="1" id="KW-1133">Transmembrane helix</keyword>
<comment type="caution">
    <text evidence="2">The sequence shown here is derived from an EMBL/GenBank/DDBJ whole genome shotgun (WGS) entry which is preliminary data.</text>
</comment>
<keyword evidence="3" id="KW-1185">Reference proteome</keyword>
<evidence type="ECO:0000313" key="3">
    <source>
        <dbReference type="Proteomes" id="UP000662088"/>
    </source>
</evidence>
<name>A0A8I0A4X4_9CLOT</name>
<accession>A0A8I0A4X4</accession>
<dbReference type="RefSeq" id="WP_186835030.1">
    <property type="nucleotide sequence ID" value="NZ_JACOOQ010000009.1"/>
</dbReference>
<dbReference type="Proteomes" id="UP000662088">
    <property type="component" value="Unassembled WGS sequence"/>
</dbReference>
<evidence type="ECO:0000313" key="2">
    <source>
        <dbReference type="EMBL" id="MBC5640093.1"/>
    </source>
</evidence>
<protein>
    <submittedName>
        <fullName evidence="2">Uncharacterized protein</fullName>
    </submittedName>
</protein>
<keyword evidence="1" id="KW-0472">Membrane</keyword>
<feature type="transmembrane region" description="Helical" evidence="1">
    <location>
        <begin position="7"/>
        <end position="25"/>
    </location>
</feature>